<name>A0A9E7CTZ4_9FLAO</name>
<reference evidence="2" key="1">
    <citation type="submission" date="2022-03" db="EMBL/GenBank/DDBJ databases">
        <title>Description of Abyssus ytuae gen. nov., sp. nov., a novel member of the family Flavobacteriaceae isolated from the sediment of Mariana Trench.</title>
        <authorList>
            <person name="Zhang J."/>
            <person name="Xu X."/>
        </authorList>
    </citation>
    <scope>NUCLEOTIDE SEQUENCE</scope>
    <source>
        <strain evidence="2">MT3330</strain>
    </source>
</reference>
<dbReference type="Pfam" id="PF19589">
    <property type="entry name" value="DUF6095"/>
    <property type="match status" value="1"/>
</dbReference>
<feature type="transmembrane region" description="Helical" evidence="1">
    <location>
        <begin position="40"/>
        <end position="62"/>
    </location>
</feature>
<protein>
    <submittedName>
        <fullName evidence="2">DUF6095 family protein</fullName>
    </submittedName>
</protein>
<dbReference type="InterPro" id="IPR046077">
    <property type="entry name" value="DUF6095"/>
</dbReference>
<feature type="transmembrane region" description="Helical" evidence="1">
    <location>
        <begin position="12"/>
        <end position="34"/>
    </location>
</feature>
<keyword evidence="1" id="KW-1133">Transmembrane helix</keyword>
<dbReference type="EMBL" id="CP094358">
    <property type="protein sequence ID" value="UOB17202.1"/>
    <property type="molecule type" value="Genomic_DNA"/>
</dbReference>
<organism evidence="2 3">
    <name type="scientific">Abyssalbus ytuae</name>
    <dbReference type="NCBI Taxonomy" id="2926907"/>
    <lineage>
        <taxon>Bacteria</taxon>
        <taxon>Pseudomonadati</taxon>
        <taxon>Bacteroidota</taxon>
        <taxon>Flavobacteriia</taxon>
        <taxon>Flavobacteriales</taxon>
        <taxon>Flavobacteriaceae</taxon>
        <taxon>Abyssalbus</taxon>
    </lineage>
</organism>
<dbReference type="Proteomes" id="UP000831290">
    <property type="component" value="Chromosome"/>
</dbReference>
<keyword evidence="1" id="KW-0812">Transmembrane</keyword>
<gene>
    <name evidence="2" type="ORF">MQE35_15875</name>
</gene>
<keyword evidence="1" id="KW-0472">Membrane</keyword>
<dbReference type="KEGG" id="fbm:MQE35_15875"/>
<sequence length="75" mass="8704">MKRTNKTLLFKSFKYFSITALLMFIAPFIIWQAFKNQDHPFYLPVLIIGIITAILAIVMGFYSLKIILKSIFGDK</sequence>
<dbReference type="AlphaFoldDB" id="A0A9E7CTZ4"/>
<dbReference type="RefSeq" id="WP_255842489.1">
    <property type="nucleotide sequence ID" value="NZ_CP094358.1"/>
</dbReference>
<keyword evidence="3" id="KW-1185">Reference proteome</keyword>
<proteinExistence type="predicted"/>
<accession>A0A9E7CTZ4</accession>
<evidence type="ECO:0000313" key="2">
    <source>
        <dbReference type="EMBL" id="UOB17202.1"/>
    </source>
</evidence>
<evidence type="ECO:0000313" key="3">
    <source>
        <dbReference type="Proteomes" id="UP000831290"/>
    </source>
</evidence>
<evidence type="ECO:0000256" key="1">
    <source>
        <dbReference type="SAM" id="Phobius"/>
    </source>
</evidence>